<keyword evidence="4" id="KW-1185">Reference proteome</keyword>
<dbReference type="AlphaFoldDB" id="A0A3R7SM14"/>
<evidence type="ECO:0000313" key="4">
    <source>
        <dbReference type="Proteomes" id="UP000283509"/>
    </source>
</evidence>
<feature type="region of interest" description="Disordered" evidence="1">
    <location>
        <begin position="1"/>
        <end position="22"/>
    </location>
</feature>
<dbReference type="STRING" id="6689.A0A3R7SM14"/>
<dbReference type="Gene3D" id="3.90.1300.10">
    <property type="entry name" value="Amidase signature (AS) domain"/>
    <property type="match status" value="2"/>
</dbReference>
<sequence>MTGVGHDDGVIVNESKPAAQRRDNSHIRPLYTLLCCGSKTALSVHGDTEGGRQPTGVSYPSLTSGRDLFWSWVWVERSAGAAREALKVLSSAVRERDHLSAMVLSATLTFLRRVYQLAVRAVLWALWSYKSPARPLRPVTDPLLVQPAHVLAEWIRGGKVTSYAVVKAHVDRIGAVNPVLNAVVDDRFRQALAEAREVDRALDSCSPEEKERLAASKPFLGVPHTGGLVARIGRRANEDAVVVRLMKAAGAIPMCVSNVPELGLWWETANRVYGRTSSAHDSSRTPGGPLGARRRCWRAAGWVSLEGAGLYTEKLKKGGVLVAGPLGRCVKDLILSLQVLAPQDATGLMDKIEKTELSKTKVWWAEELDSPLFSPVDFRLRNLLHKVLHFLDHSNAAYVAKWPLDMSDAYQVWSNKMADDYSGEPSLTCDMTDRKGEVNLAREWFLWLTGRGRHTFPTLFQAVLHKASGQKKEPETSPFYWKTYQEKFKEVLGNDGVLILPVLPIISPYHNEPILNPFDICYTAMFNAIEFPSTAVTLGQTSDNCPIGLQIVTTPGNDHLSLAVAKVLEKKFGGWVPPFEVQIPSSSKKDS</sequence>
<evidence type="ECO:0000259" key="2">
    <source>
        <dbReference type="Pfam" id="PF01425"/>
    </source>
</evidence>
<dbReference type="OrthoDB" id="6336362at2759"/>
<comment type="caution">
    <text evidence="3">The sequence shown here is derived from an EMBL/GenBank/DDBJ whole genome shotgun (WGS) entry which is preliminary data.</text>
</comment>
<proteinExistence type="predicted"/>
<name>A0A3R7SM14_PENVA</name>
<dbReference type="PANTHER" id="PTHR43372:SF3">
    <property type="entry name" value="AT07710P-RELATED"/>
    <property type="match status" value="1"/>
</dbReference>
<dbReference type="Proteomes" id="UP000283509">
    <property type="component" value="Unassembled WGS sequence"/>
</dbReference>
<dbReference type="InterPro" id="IPR052739">
    <property type="entry name" value="FAAH2"/>
</dbReference>
<evidence type="ECO:0000256" key="1">
    <source>
        <dbReference type="SAM" id="MobiDB-lite"/>
    </source>
</evidence>
<keyword evidence="3" id="KW-0378">Hydrolase</keyword>
<dbReference type="EMBL" id="QCYY01002927">
    <property type="protein sequence ID" value="ROT66489.1"/>
    <property type="molecule type" value="Genomic_DNA"/>
</dbReference>
<feature type="domain" description="Amidase" evidence="2">
    <location>
        <begin position="165"/>
        <end position="288"/>
    </location>
</feature>
<dbReference type="SUPFAM" id="SSF75304">
    <property type="entry name" value="Amidase signature (AS) enzymes"/>
    <property type="match status" value="1"/>
</dbReference>
<protein>
    <submittedName>
        <fullName evidence="3">Fatty-acid amide hydrolase 2</fullName>
    </submittedName>
</protein>
<evidence type="ECO:0000313" key="3">
    <source>
        <dbReference type="EMBL" id="ROT66489.1"/>
    </source>
</evidence>
<reference evidence="3 4" key="2">
    <citation type="submission" date="2019-01" db="EMBL/GenBank/DDBJ databases">
        <title>The decoding of complex shrimp genome reveals the adaptation for benthos swimmer, frequently molting mechanism and breeding impact on genome.</title>
        <authorList>
            <person name="Sun Y."/>
            <person name="Gao Y."/>
            <person name="Yu Y."/>
        </authorList>
    </citation>
    <scope>NUCLEOTIDE SEQUENCE [LARGE SCALE GENOMIC DNA]</scope>
    <source>
        <tissue evidence="3">Muscle</tissue>
    </source>
</reference>
<accession>A0A3R7SM14</accession>
<dbReference type="Pfam" id="PF01425">
    <property type="entry name" value="Amidase"/>
    <property type="match status" value="1"/>
</dbReference>
<dbReference type="InterPro" id="IPR036928">
    <property type="entry name" value="AS_sf"/>
</dbReference>
<organism evidence="3 4">
    <name type="scientific">Penaeus vannamei</name>
    <name type="common">Whiteleg shrimp</name>
    <name type="synonym">Litopenaeus vannamei</name>
    <dbReference type="NCBI Taxonomy" id="6689"/>
    <lineage>
        <taxon>Eukaryota</taxon>
        <taxon>Metazoa</taxon>
        <taxon>Ecdysozoa</taxon>
        <taxon>Arthropoda</taxon>
        <taxon>Crustacea</taxon>
        <taxon>Multicrustacea</taxon>
        <taxon>Malacostraca</taxon>
        <taxon>Eumalacostraca</taxon>
        <taxon>Eucarida</taxon>
        <taxon>Decapoda</taxon>
        <taxon>Dendrobranchiata</taxon>
        <taxon>Penaeoidea</taxon>
        <taxon>Penaeidae</taxon>
        <taxon>Penaeus</taxon>
    </lineage>
</organism>
<dbReference type="PANTHER" id="PTHR43372">
    <property type="entry name" value="FATTY-ACID AMIDE HYDROLASE"/>
    <property type="match status" value="1"/>
</dbReference>
<reference evidence="3 4" key="1">
    <citation type="submission" date="2018-04" db="EMBL/GenBank/DDBJ databases">
        <authorList>
            <person name="Zhang X."/>
            <person name="Yuan J."/>
            <person name="Li F."/>
            <person name="Xiang J."/>
        </authorList>
    </citation>
    <scope>NUCLEOTIDE SEQUENCE [LARGE SCALE GENOMIC DNA]</scope>
    <source>
        <tissue evidence="3">Muscle</tissue>
    </source>
</reference>
<dbReference type="InterPro" id="IPR023631">
    <property type="entry name" value="Amidase_dom"/>
</dbReference>
<dbReference type="GO" id="GO:0012505">
    <property type="term" value="C:endomembrane system"/>
    <property type="evidence" value="ECO:0007669"/>
    <property type="project" value="TreeGrafter"/>
</dbReference>
<dbReference type="GO" id="GO:0016787">
    <property type="term" value="F:hydrolase activity"/>
    <property type="evidence" value="ECO:0007669"/>
    <property type="project" value="UniProtKB-KW"/>
</dbReference>
<gene>
    <name evidence="3" type="ORF">C7M84_015489</name>
</gene>